<dbReference type="STRING" id="225359.A0A2S4PV14"/>
<dbReference type="EMBL" id="PEDP01000472">
    <property type="protein sequence ID" value="POS85869.1"/>
    <property type="molecule type" value="Genomic_DNA"/>
</dbReference>
<dbReference type="AlphaFoldDB" id="A0A2S4PV14"/>
<reference evidence="1 2" key="1">
    <citation type="submission" date="2017-10" db="EMBL/GenBank/DDBJ databases">
        <title>Development of genomic resources for the powdery mildew, Erysiphe pulchra.</title>
        <authorList>
            <person name="Wadl P.A."/>
            <person name="Mack B.M."/>
            <person name="Moore G."/>
            <person name="Beltz S.B."/>
        </authorList>
    </citation>
    <scope>NUCLEOTIDE SEQUENCE [LARGE SCALE GENOMIC DNA]</scope>
    <source>
        <strain evidence="1">Cflorida</strain>
    </source>
</reference>
<comment type="caution">
    <text evidence="1">The sequence shown here is derived from an EMBL/GenBank/DDBJ whole genome shotgun (WGS) entry which is preliminary data.</text>
</comment>
<dbReference type="OrthoDB" id="2338662at2759"/>
<dbReference type="Gene3D" id="3.20.20.80">
    <property type="entry name" value="Glycosidases"/>
    <property type="match status" value="1"/>
</dbReference>
<gene>
    <name evidence="1" type="ORF">EPUL_003253</name>
</gene>
<sequence>MACVTTSMGTTVITLSIQNLVRKKRNPVVPPNGAFATPVPQPYQMLYLDLKPRYTIFLETDSVVELIVEAVYSNTFGIPIANKNSSISPKTLELVFQCEETRVTLKTISMPIDSKKKVVSFDIKLLSTRLEPYKVFIKGQLPNSEQIFTASTEIYILPARDYGSAVKIDSLYGGSYIQNSVNQYVGWYPVFPNGMFADSRVTIPTNINSTYLNIYTDLGFNTILIVPDGAAPEQSYNNTELHIYWDIMDEMNLLNIYSLQFAYQNRTRIENQVNLWKNRNTLFSYHIADEPDGWHHPIENTRLAYDQIKKLDPYHPIQLVLNCENFYYTDYASGADIILEDAYPIGTNPYHSVLWDTPCNSTYGDCGIDNGKGEIKDIADRIDSLYFYQNHIENVGWKPIWSTIQEFEKQDYWSRQPSTEEVINMAMLSLNHDAKGITYWLYTNPDDQGVKGAQTVANLLKNYEITKFFMGTLAIKNLPVEGHSLIDVSAWPLGDQLLISIVSISSTDFASEIKIILPTNITVMQILQQPYGNSHFTLADNILSTEGMRAFEVNLLMISLQQSKSEIRQNIFIPRPKHTFLEIYQELKFYLFGTDKNMGIERFLV</sequence>
<proteinExistence type="predicted"/>
<evidence type="ECO:0000313" key="1">
    <source>
        <dbReference type="EMBL" id="POS85869.1"/>
    </source>
</evidence>
<dbReference type="InterPro" id="IPR017853">
    <property type="entry name" value="GH"/>
</dbReference>
<protein>
    <submittedName>
        <fullName evidence="1">Uncharacterized protein</fullName>
    </submittedName>
</protein>
<dbReference type="SUPFAM" id="SSF51445">
    <property type="entry name" value="(Trans)glycosidases"/>
    <property type="match status" value="1"/>
</dbReference>
<name>A0A2S4PV14_9PEZI</name>
<organism evidence="1 2">
    <name type="scientific">Erysiphe pulchra</name>
    <dbReference type="NCBI Taxonomy" id="225359"/>
    <lineage>
        <taxon>Eukaryota</taxon>
        <taxon>Fungi</taxon>
        <taxon>Dikarya</taxon>
        <taxon>Ascomycota</taxon>
        <taxon>Pezizomycotina</taxon>
        <taxon>Leotiomycetes</taxon>
        <taxon>Erysiphales</taxon>
        <taxon>Erysiphaceae</taxon>
        <taxon>Erysiphe</taxon>
    </lineage>
</organism>
<dbReference type="Proteomes" id="UP000237438">
    <property type="component" value="Unassembled WGS sequence"/>
</dbReference>
<accession>A0A2S4PV14</accession>
<keyword evidence="2" id="KW-1185">Reference proteome</keyword>
<evidence type="ECO:0000313" key="2">
    <source>
        <dbReference type="Proteomes" id="UP000237438"/>
    </source>
</evidence>